<dbReference type="AlphaFoldDB" id="A0A1I6L2G9"/>
<feature type="domain" description="HTH bat-type" evidence="4">
    <location>
        <begin position="164"/>
        <end position="215"/>
    </location>
</feature>
<proteinExistence type="predicted"/>
<dbReference type="Proteomes" id="UP000199062">
    <property type="component" value="Unassembled WGS sequence"/>
</dbReference>
<keyword evidence="6" id="KW-1185">Reference proteome</keyword>
<dbReference type="Pfam" id="PF04967">
    <property type="entry name" value="HTH_10"/>
    <property type="match status" value="1"/>
</dbReference>
<evidence type="ECO:0000256" key="1">
    <source>
        <dbReference type="ARBA" id="ARBA00023015"/>
    </source>
</evidence>
<evidence type="ECO:0000256" key="3">
    <source>
        <dbReference type="SAM" id="MobiDB-lite"/>
    </source>
</evidence>
<protein>
    <submittedName>
        <fullName evidence="5">HTH DNA binding domain-containing protein</fullName>
    </submittedName>
</protein>
<sequence>MALVAEFDIDCDALPLVTVAAAVPAATIVLDLQFNHGDRPLFLATVTDGSDTAIETALTEAPDVREWAQIGQAGTTRRYQLVPALSFEEQLGDHVDDLRGLEALATAEAYIERIEVTVDGWRQTGWFATRETFAEFSTFWRENAGFRLHRLSRVGEPESSGEGLTDCQQEALRTAYERGYFEIPRQASLEDVAAELGISASSVSERLRRAQTQLIQETVATTWPPLPERGRVPPARPNGRD</sequence>
<gene>
    <name evidence="5" type="ORF">SAMN05216559_1890</name>
</gene>
<keyword evidence="1" id="KW-0805">Transcription regulation</keyword>
<dbReference type="PANTHER" id="PTHR34236:SF1">
    <property type="entry name" value="DIMETHYL SULFOXIDE REDUCTASE TRANSCRIPTIONAL ACTIVATOR"/>
    <property type="match status" value="1"/>
</dbReference>
<dbReference type="InterPro" id="IPR007050">
    <property type="entry name" value="HTH_bacterioopsin"/>
</dbReference>
<evidence type="ECO:0000313" key="5">
    <source>
        <dbReference type="EMBL" id="SFR97646.1"/>
    </source>
</evidence>
<organism evidence="5 6">
    <name type="scientific">Halomicrobium zhouii</name>
    <dbReference type="NCBI Taxonomy" id="767519"/>
    <lineage>
        <taxon>Archaea</taxon>
        <taxon>Methanobacteriati</taxon>
        <taxon>Methanobacteriota</taxon>
        <taxon>Stenosarchaea group</taxon>
        <taxon>Halobacteria</taxon>
        <taxon>Halobacteriales</taxon>
        <taxon>Haloarculaceae</taxon>
        <taxon>Halomicrobium</taxon>
    </lineage>
</organism>
<keyword evidence="2" id="KW-0804">Transcription</keyword>
<dbReference type="EMBL" id="FOZK01000002">
    <property type="protein sequence ID" value="SFR97646.1"/>
    <property type="molecule type" value="Genomic_DNA"/>
</dbReference>
<dbReference type="OrthoDB" id="156233at2157"/>
<accession>A0A1I6L2G9</accession>
<dbReference type="RefSeq" id="WP_089816162.1">
    <property type="nucleotide sequence ID" value="NZ_FOZK01000002.1"/>
</dbReference>
<feature type="region of interest" description="Disordered" evidence="3">
    <location>
        <begin position="218"/>
        <end position="241"/>
    </location>
</feature>
<dbReference type="STRING" id="767519.SAMN05216559_1890"/>
<evidence type="ECO:0000256" key="2">
    <source>
        <dbReference type="ARBA" id="ARBA00023163"/>
    </source>
</evidence>
<reference evidence="5 6" key="1">
    <citation type="submission" date="2016-10" db="EMBL/GenBank/DDBJ databases">
        <authorList>
            <person name="de Groot N.N."/>
        </authorList>
    </citation>
    <scope>NUCLEOTIDE SEQUENCE [LARGE SCALE GENOMIC DNA]</scope>
    <source>
        <strain evidence="5 6">CGMCC 1.10457</strain>
    </source>
</reference>
<evidence type="ECO:0000259" key="4">
    <source>
        <dbReference type="Pfam" id="PF04967"/>
    </source>
</evidence>
<evidence type="ECO:0000313" key="6">
    <source>
        <dbReference type="Proteomes" id="UP000199062"/>
    </source>
</evidence>
<dbReference type="PANTHER" id="PTHR34236">
    <property type="entry name" value="DIMETHYL SULFOXIDE REDUCTASE TRANSCRIPTIONAL ACTIVATOR"/>
    <property type="match status" value="1"/>
</dbReference>
<dbReference type="SUPFAM" id="SSF88659">
    <property type="entry name" value="Sigma3 and sigma4 domains of RNA polymerase sigma factors"/>
    <property type="match status" value="1"/>
</dbReference>
<dbReference type="InterPro" id="IPR013324">
    <property type="entry name" value="RNA_pol_sigma_r3/r4-like"/>
</dbReference>
<name>A0A1I6L2G9_9EURY</name>